<accession>A0A382ZRI3</accession>
<protein>
    <recommendedName>
        <fullName evidence="1">Carbohydrate kinase PfkB domain-containing protein</fullName>
    </recommendedName>
</protein>
<dbReference type="InterPro" id="IPR052562">
    <property type="entry name" value="Ketohexokinase-related"/>
</dbReference>
<evidence type="ECO:0000259" key="1">
    <source>
        <dbReference type="Pfam" id="PF00294"/>
    </source>
</evidence>
<sequence length="158" mass="17016">MKRVICTGLAVLDHVFYLPEIPKTPIKSFATNYHTVGGGNASTPAVAISRAGGQAIFWGSLGDDLNGDIILSELEGFGVDVDDVTRLKGIKSGVSSVLIDNAGERLITNYTDRQLIKNADWLPLSKLVESDAVLADLRWQEGALKTLRRARELGIPGI</sequence>
<dbReference type="InterPro" id="IPR029056">
    <property type="entry name" value="Ribokinase-like"/>
</dbReference>
<evidence type="ECO:0000313" key="2">
    <source>
        <dbReference type="EMBL" id="SVD97258.1"/>
    </source>
</evidence>
<proteinExistence type="predicted"/>
<dbReference type="PANTHER" id="PTHR42774">
    <property type="entry name" value="PHOSPHOTRANSFERASE SYSTEM TRANSPORT PROTEIN"/>
    <property type="match status" value="1"/>
</dbReference>
<dbReference type="Gene3D" id="3.40.1190.20">
    <property type="match status" value="1"/>
</dbReference>
<organism evidence="2">
    <name type="scientific">marine metagenome</name>
    <dbReference type="NCBI Taxonomy" id="408172"/>
    <lineage>
        <taxon>unclassified sequences</taxon>
        <taxon>metagenomes</taxon>
        <taxon>ecological metagenomes</taxon>
    </lineage>
</organism>
<dbReference type="PANTHER" id="PTHR42774:SF3">
    <property type="entry name" value="KETOHEXOKINASE"/>
    <property type="match status" value="1"/>
</dbReference>
<name>A0A382ZRI3_9ZZZZ</name>
<gene>
    <name evidence="2" type="ORF">METZ01_LOCUS450112</name>
</gene>
<dbReference type="AlphaFoldDB" id="A0A382ZRI3"/>
<dbReference type="Pfam" id="PF00294">
    <property type="entry name" value="PfkB"/>
    <property type="match status" value="1"/>
</dbReference>
<dbReference type="EMBL" id="UINC01185515">
    <property type="protein sequence ID" value="SVD97258.1"/>
    <property type="molecule type" value="Genomic_DNA"/>
</dbReference>
<reference evidence="2" key="1">
    <citation type="submission" date="2018-05" db="EMBL/GenBank/DDBJ databases">
        <authorList>
            <person name="Lanie J.A."/>
            <person name="Ng W.-L."/>
            <person name="Kazmierczak K.M."/>
            <person name="Andrzejewski T.M."/>
            <person name="Davidsen T.M."/>
            <person name="Wayne K.J."/>
            <person name="Tettelin H."/>
            <person name="Glass J.I."/>
            <person name="Rusch D."/>
            <person name="Podicherti R."/>
            <person name="Tsui H.-C.T."/>
            <person name="Winkler M.E."/>
        </authorList>
    </citation>
    <scope>NUCLEOTIDE SEQUENCE</scope>
</reference>
<feature type="domain" description="Carbohydrate kinase PfkB" evidence="1">
    <location>
        <begin position="1"/>
        <end position="115"/>
    </location>
</feature>
<dbReference type="SUPFAM" id="SSF53613">
    <property type="entry name" value="Ribokinase-like"/>
    <property type="match status" value="1"/>
</dbReference>
<feature type="non-terminal residue" evidence="2">
    <location>
        <position position="158"/>
    </location>
</feature>
<dbReference type="InterPro" id="IPR011611">
    <property type="entry name" value="PfkB_dom"/>
</dbReference>